<dbReference type="Proteomes" id="UP001140949">
    <property type="component" value="Unassembled WGS sequence"/>
</dbReference>
<feature type="compositionally biased region" description="Low complexity" evidence="3">
    <location>
        <begin position="381"/>
        <end position="407"/>
    </location>
</feature>
<reference evidence="5" key="1">
    <citation type="journal article" date="2023" name="GigaByte">
        <title>Genome assembly of the bearded iris, Iris pallida Lam.</title>
        <authorList>
            <person name="Bruccoleri R.E."/>
            <person name="Oakeley E.J."/>
            <person name="Faust A.M.E."/>
            <person name="Altorfer M."/>
            <person name="Dessus-Babus S."/>
            <person name="Burckhardt D."/>
            <person name="Oertli M."/>
            <person name="Naumann U."/>
            <person name="Petersen F."/>
            <person name="Wong J."/>
        </authorList>
    </citation>
    <scope>NUCLEOTIDE SEQUENCE</scope>
    <source>
        <strain evidence="5">GSM-AAB239-AS_SAM_17_03QT</strain>
    </source>
</reference>
<keyword evidence="4" id="KW-1133">Transmembrane helix</keyword>
<feature type="coiled-coil region" evidence="2">
    <location>
        <begin position="67"/>
        <end position="94"/>
    </location>
</feature>
<dbReference type="GO" id="GO:0015031">
    <property type="term" value="P:protein transport"/>
    <property type="evidence" value="ECO:0007669"/>
    <property type="project" value="InterPro"/>
</dbReference>
<comment type="similarity">
    <text evidence="1">Belongs to the IST1 family.</text>
</comment>
<feature type="region of interest" description="Disordered" evidence="3">
    <location>
        <begin position="361"/>
        <end position="414"/>
    </location>
</feature>
<dbReference type="EMBL" id="JANAVB010035818">
    <property type="protein sequence ID" value="KAJ6804613.1"/>
    <property type="molecule type" value="Genomic_DNA"/>
</dbReference>
<accession>A0AAX6EKP2</accession>
<dbReference type="Gene3D" id="1.20.1260.60">
    <property type="entry name" value="Vacuolar protein sorting-associated protein Ist1"/>
    <property type="match status" value="1"/>
</dbReference>
<dbReference type="PANTHER" id="PTHR12161">
    <property type="entry name" value="IST1 FAMILY MEMBER"/>
    <property type="match status" value="1"/>
</dbReference>
<feature type="compositionally biased region" description="Polar residues" evidence="3">
    <location>
        <begin position="467"/>
        <end position="476"/>
    </location>
</feature>
<evidence type="ECO:0000313" key="5">
    <source>
        <dbReference type="EMBL" id="KAJ6804613.1"/>
    </source>
</evidence>
<feature type="region of interest" description="Disordered" evidence="3">
    <location>
        <begin position="460"/>
        <end position="571"/>
    </location>
</feature>
<dbReference type="InterPro" id="IPR005061">
    <property type="entry name" value="Ist1"/>
</dbReference>
<protein>
    <recommendedName>
        <fullName evidence="7">IST1-like protein</fullName>
    </recommendedName>
</protein>
<evidence type="ECO:0000313" key="6">
    <source>
        <dbReference type="Proteomes" id="UP001140949"/>
    </source>
</evidence>
<feature type="compositionally biased region" description="Basic and acidic residues" evidence="3">
    <location>
        <begin position="558"/>
        <end position="571"/>
    </location>
</feature>
<proteinExistence type="inferred from homology"/>
<name>A0AAX6EKP2_IRIPA</name>
<organism evidence="5 6">
    <name type="scientific">Iris pallida</name>
    <name type="common">Sweet iris</name>
    <dbReference type="NCBI Taxonomy" id="29817"/>
    <lineage>
        <taxon>Eukaryota</taxon>
        <taxon>Viridiplantae</taxon>
        <taxon>Streptophyta</taxon>
        <taxon>Embryophyta</taxon>
        <taxon>Tracheophyta</taxon>
        <taxon>Spermatophyta</taxon>
        <taxon>Magnoliopsida</taxon>
        <taxon>Liliopsida</taxon>
        <taxon>Asparagales</taxon>
        <taxon>Iridaceae</taxon>
        <taxon>Iridoideae</taxon>
        <taxon>Irideae</taxon>
        <taxon>Iris</taxon>
    </lineage>
</organism>
<evidence type="ECO:0008006" key="7">
    <source>
        <dbReference type="Google" id="ProtNLM"/>
    </source>
</evidence>
<evidence type="ECO:0000256" key="3">
    <source>
        <dbReference type="SAM" id="MobiDB-lite"/>
    </source>
</evidence>
<evidence type="ECO:0000256" key="2">
    <source>
        <dbReference type="SAM" id="Coils"/>
    </source>
</evidence>
<comment type="caution">
    <text evidence="5">The sequence shown here is derived from an EMBL/GenBank/DDBJ whole genome shotgun (WGS) entry which is preliminary data.</text>
</comment>
<dbReference type="AlphaFoldDB" id="A0AAX6EKP2"/>
<evidence type="ECO:0000256" key="1">
    <source>
        <dbReference type="ARBA" id="ARBA00005536"/>
    </source>
</evidence>
<keyword evidence="4" id="KW-0812">Transmembrane</keyword>
<dbReference type="Pfam" id="PF03398">
    <property type="entry name" value="Ist1"/>
    <property type="match status" value="1"/>
</dbReference>
<reference evidence="5" key="2">
    <citation type="submission" date="2023-04" db="EMBL/GenBank/DDBJ databases">
        <authorList>
            <person name="Bruccoleri R.E."/>
            <person name="Oakeley E.J."/>
            <person name="Faust A.-M."/>
            <person name="Dessus-Babus S."/>
            <person name="Altorfer M."/>
            <person name="Burckhardt D."/>
            <person name="Oertli M."/>
            <person name="Naumann U."/>
            <person name="Petersen F."/>
            <person name="Wong J."/>
        </authorList>
    </citation>
    <scope>NUCLEOTIDE SEQUENCE</scope>
    <source>
        <strain evidence="5">GSM-AAB239-AS_SAM_17_03QT</strain>
        <tissue evidence="5">Leaf</tissue>
    </source>
</reference>
<keyword evidence="2" id="KW-0175">Coiled coil</keyword>
<feature type="region of interest" description="Disordered" evidence="3">
    <location>
        <begin position="232"/>
        <end position="321"/>
    </location>
</feature>
<sequence length="571" mass="63072">MITKRSNIYILINICVINCIIILLRSSRFRVELLPMSMLDSFFSKRFNGAKCKTLLKLTIPRIKLLRNRREIQLKQMRRDIAKLLENGQEATARIRVEHIIREENMMAAQEIIELFCELIAVRLPIIETQRECPLDLKEAISSICFAAPRCSDLQELQQVQILFAAKYGREFVAAATELMPDCGVNRQVIELLSVRAPSVEAKLKLLKEIAEEHELDWDPVASETEFLKPHEDLLNGPNHIIGGSTLPLPKERHEDSVPSKRTEESEELDSDTGFDSFDLPDVPKVSVRTTADNLSAPENFPSPIKYSPPPGSYLDPEPIKSAHSINEEPEVDNLEPSISIKGNKQFEFIPFVAPPVSSISLPSKQADVSPSPASPPSPDLPSKYSYPTPSFVSPSSSVSASKRSGPISSLSHAKTEANIDFQDVLAAAQAAAETAERAAASARAAASLAQVRISELVTKKNDNRTFYESNKNASPGASDPQDVPVKPTFDQQDSFGHEDQAPAWGLGSPTPSSGDVLKMVDGSPETKEQHAHQPQRSTSIEDDPYFSYPNLFSRQDSSLKPEHPGHPHGF</sequence>
<feature type="transmembrane region" description="Helical" evidence="4">
    <location>
        <begin position="6"/>
        <end position="24"/>
    </location>
</feature>
<dbReference type="InterPro" id="IPR042277">
    <property type="entry name" value="IST1-like"/>
</dbReference>
<evidence type="ECO:0000256" key="4">
    <source>
        <dbReference type="SAM" id="Phobius"/>
    </source>
</evidence>
<feature type="compositionally biased region" description="Basic and acidic residues" evidence="3">
    <location>
        <begin position="250"/>
        <end position="264"/>
    </location>
</feature>
<gene>
    <name evidence="5" type="ORF">M6B38_182445</name>
</gene>
<dbReference type="FunFam" id="1.20.1260.60:FF:000003">
    <property type="entry name" value="IST1-like protein isoform A"/>
    <property type="match status" value="1"/>
</dbReference>
<dbReference type="PANTHER" id="PTHR12161:SF5">
    <property type="entry name" value="IST1 HOMOLOG"/>
    <property type="match status" value="1"/>
</dbReference>
<keyword evidence="6" id="KW-1185">Reference proteome</keyword>
<keyword evidence="4" id="KW-0472">Membrane</keyword>